<feature type="region of interest" description="Disordered" evidence="1">
    <location>
        <begin position="387"/>
        <end position="422"/>
    </location>
</feature>
<evidence type="ECO:0000256" key="1">
    <source>
        <dbReference type="SAM" id="MobiDB-lite"/>
    </source>
</evidence>
<sequence length="437" mass="48307">MRRFCTAFAFAILLWVLISALIQSLLVVTKYSSQLVSIVSDSRIFIDIHCVPFQDEWPSDEDFLIPPDLERVRCVWGDEIGQDTKLKASFKQILQAPLTFPFKVQEKFELPIDSENLFFLSRGVYSGGRIKIKRSRKASDVAKVKVRLEYLRPGTPRIAKVCQFKRGDGETGLGVFTPEIPKYPQHNLAVYITVGLPKSNSSDYLHIKKFETDMPNFTQLLGELGKDVFFDEISLKSANGGIVAKSIVAQQGRVETSNGPVALNDATFGSFDVISRNGPISGVFNATGSLILKTSNDRIAGKVYIDTEILLNHFQKGSTGGDFDVTASNVNGLVKLRITDAPVDSKLDLQARSKNAPVDVMLHPTFEGDFEVSSNFLLPTVHVKQGVRDPSGQDRDRSVQLSRQGHLAKGNVSWSDEGKGRGHVELETSYSPAVLKL</sequence>
<gene>
    <name evidence="2" type="ORF">M378DRAFT_78834</name>
</gene>
<dbReference type="STRING" id="946122.A0A0C2WQS7"/>
<dbReference type="InParanoid" id="A0A0C2WQS7"/>
<evidence type="ECO:0000313" key="3">
    <source>
        <dbReference type="Proteomes" id="UP000054549"/>
    </source>
</evidence>
<evidence type="ECO:0000313" key="2">
    <source>
        <dbReference type="EMBL" id="KIL63997.1"/>
    </source>
</evidence>
<proteinExistence type="predicted"/>
<dbReference type="OrthoDB" id="5570013at2759"/>
<dbReference type="Proteomes" id="UP000054549">
    <property type="component" value="Unassembled WGS sequence"/>
</dbReference>
<organism evidence="2 3">
    <name type="scientific">Amanita muscaria (strain Koide BX008)</name>
    <dbReference type="NCBI Taxonomy" id="946122"/>
    <lineage>
        <taxon>Eukaryota</taxon>
        <taxon>Fungi</taxon>
        <taxon>Dikarya</taxon>
        <taxon>Basidiomycota</taxon>
        <taxon>Agaricomycotina</taxon>
        <taxon>Agaricomycetes</taxon>
        <taxon>Agaricomycetidae</taxon>
        <taxon>Agaricales</taxon>
        <taxon>Pluteineae</taxon>
        <taxon>Amanitaceae</taxon>
        <taxon>Amanita</taxon>
    </lineage>
</organism>
<dbReference type="HOGENOM" id="CLU_037980_2_0_1"/>
<dbReference type="EMBL" id="KN818253">
    <property type="protein sequence ID" value="KIL63997.1"/>
    <property type="molecule type" value="Genomic_DNA"/>
</dbReference>
<accession>A0A0C2WQS7</accession>
<reference evidence="2 3" key="1">
    <citation type="submission" date="2014-04" db="EMBL/GenBank/DDBJ databases">
        <title>Evolutionary Origins and Diversification of the Mycorrhizal Mutualists.</title>
        <authorList>
            <consortium name="DOE Joint Genome Institute"/>
            <consortium name="Mycorrhizal Genomics Consortium"/>
            <person name="Kohler A."/>
            <person name="Kuo A."/>
            <person name="Nagy L.G."/>
            <person name="Floudas D."/>
            <person name="Copeland A."/>
            <person name="Barry K.W."/>
            <person name="Cichocki N."/>
            <person name="Veneault-Fourrey C."/>
            <person name="LaButti K."/>
            <person name="Lindquist E.A."/>
            <person name="Lipzen A."/>
            <person name="Lundell T."/>
            <person name="Morin E."/>
            <person name="Murat C."/>
            <person name="Riley R."/>
            <person name="Ohm R."/>
            <person name="Sun H."/>
            <person name="Tunlid A."/>
            <person name="Henrissat B."/>
            <person name="Grigoriev I.V."/>
            <person name="Hibbett D.S."/>
            <person name="Martin F."/>
        </authorList>
    </citation>
    <scope>NUCLEOTIDE SEQUENCE [LARGE SCALE GENOMIC DNA]</scope>
    <source>
        <strain evidence="2 3">Koide BX008</strain>
    </source>
</reference>
<keyword evidence="3" id="KW-1185">Reference proteome</keyword>
<dbReference type="AlphaFoldDB" id="A0A0C2WQS7"/>
<protein>
    <submittedName>
        <fullName evidence="2">Uncharacterized protein</fullName>
    </submittedName>
</protein>
<name>A0A0C2WQS7_AMAMK</name>